<evidence type="ECO:0000256" key="3">
    <source>
        <dbReference type="ARBA" id="ARBA00022755"/>
    </source>
</evidence>
<evidence type="ECO:0000313" key="9">
    <source>
        <dbReference type="Proteomes" id="UP001476950"/>
    </source>
</evidence>
<dbReference type="InterPro" id="IPR013815">
    <property type="entry name" value="ATP_grasp_subdomain_1"/>
</dbReference>
<comment type="caution">
    <text evidence="8">The sequence shown here is derived from an EMBL/GenBank/DDBJ whole genome shotgun (WGS) entry which is preliminary data.</text>
</comment>
<dbReference type="Proteomes" id="UP001476950">
    <property type="component" value="Unassembled WGS sequence"/>
</dbReference>
<dbReference type="EMBL" id="JAMPLM010000002">
    <property type="protein sequence ID" value="MEP1057582.1"/>
    <property type="molecule type" value="Genomic_DNA"/>
</dbReference>
<dbReference type="SUPFAM" id="SSF52440">
    <property type="entry name" value="PreATP-grasp domain"/>
    <property type="match status" value="1"/>
</dbReference>
<comment type="subunit">
    <text evidence="5 6">Homodimer.</text>
</comment>
<dbReference type="EC" id="6.3.4.18" evidence="5 6"/>
<comment type="pathway">
    <text evidence="5 6">Purine metabolism; IMP biosynthesis via de novo pathway; 5-amino-1-(5-phospho-D-ribosyl)imidazole-4-carboxylate from 5-amino-1-(5-phospho-D-ribosyl)imidazole (N5-CAIR route): step 1/2.</text>
</comment>
<keyword evidence="3 5" id="KW-0658">Purine biosynthesis</keyword>
<sequence>MVIKRVGVIGGGQLAWMMAGAAAKLGVELVVQTPSRDDPAVSIAAEVVLGAIDDATATAQLAAQCNVITFENEFVNLEALSQLATQGVCFRPGLESLKPLLDKYHQRCYLQKLGLPTPQFAAWDNTWQQALEEGAQNVPVSFPFVLKTRRHGYDGQGTFIIKDAQALNAALGQLEDSQLLVEAFVPFERELAAIAARSTTGEIVVYPIVETQQEQQVCQRVFAPAKLSAAIAGDVEAIVQTLLDRLQVVGVFGIEFFLTADGKVLVNEIAPRTHNSGHFTLDACETSQFEQQLRSVCGLPLGSPAMQSPGAVMVNLLGYEQSQSDYQAKRQQLAAMPKSHLHWYGKKESRPGRKLGHITVLLEDAQQGEVIASTIEAIWYGS</sequence>
<dbReference type="InterPro" id="IPR011054">
    <property type="entry name" value="Rudment_hybrid_motif"/>
</dbReference>
<feature type="binding site" evidence="5">
    <location>
        <position position="103"/>
    </location>
    <ligand>
        <name>ATP</name>
        <dbReference type="ChEBI" id="CHEBI:30616"/>
    </ligand>
</feature>
<reference evidence="8 9" key="1">
    <citation type="submission" date="2022-04" db="EMBL/GenBank/DDBJ databases">
        <title>Positive selection, recombination, and allopatry shape intraspecific diversity of widespread and dominant cyanobacteria.</title>
        <authorList>
            <person name="Wei J."/>
            <person name="Shu W."/>
            <person name="Hu C."/>
        </authorList>
    </citation>
    <scope>NUCLEOTIDE SEQUENCE [LARGE SCALE GENOMIC DNA]</scope>
    <source>
        <strain evidence="8 9">AS-A4</strain>
    </source>
</reference>
<keyword evidence="4 5" id="KW-0067">ATP-binding</keyword>
<comment type="caution">
    <text evidence="5">Lacks conserved residue(s) required for the propagation of feature annotation.</text>
</comment>
<comment type="catalytic activity">
    <reaction evidence="5 6">
        <text>5-amino-1-(5-phospho-beta-D-ribosyl)imidazole + hydrogencarbonate + ATP = 5-carboxyamino-1-(5-phospho-D-ribosyl)imidazole + ADP + phosphate + 2 H(+)</text>
        <dbReference type="Rhea" id="RHEA:19317"/>
        <dbReference type="ChEBI" id="CHEBI:15378"/>
        <dbReference type="ChEBI" id="CHEBI:17544"/>
        <dbReference type="ChEBI" id="CHEBI:30616"/>
        <dbReference type="ChEBI" id="CHEBI:43474"/>
        <dbReference type="ChEBI" id="CHEBI:58730"/>
        <dbReference type="ChEBI" id="CHEBI:137981"/>
        <dbReference type="ChEBI" id="CHEBI:456216"/>
        <dbReference type="EC" id="6.3.4.18"/>
    </reaction>
</comment>
<dbReference type="RefSeq" id="WP_199305391.1">
    <property type="nucleotide sequence ID" value="NZ_JAMPLM010000002.1"/>
</dbReference>
<accession>A0ABV0KEC1</accession>
<dbReference type="SUPFAM" id="SSF51246">
    <property type="entry name" value="Rudiment single hybrid motif"/>
    <property type="match status" value="1"/>
</dbReference>
<feature type="binding site" evidence="5">
    <location>
        <begin position="182"/>
        <end position="185"/>
    </location>
    <ligand>
        <name>ATP</name>
        <dbReference type="ChEBI" id="CHEBI:30616"/>
    </ligand>
</feature>
<evidence type="ECO:0000256" key="5">
    <source>
        <dbReference type="HAMAP-Rule" id="MF_01928"/>
    </source>
</evidence>
<evidence type="ECO:0000256" key="2">
    <source>
        <dbReference type="ARBA" id="ARBA00022741"/>
    </source>
</evidence>
<feature type="binding site" evidence="5">
    <location>
        <position position="190"/>
    </location>
    <ligand>
        <name>ATP</name>
        <dbReference type="ChEBI" id="CHEBI:30616"/>
    </ligand>
</feature>
<evidence type="ECO:0000256" key="4">
    <source>
        <dbReference type="ARBA" id="ARBA00022840"/>
    </source>
</evidence>
<name>A0ABV0KEC1_9CYAN</name>
<evidence type="ECO:0000313" key="8">
    <source>
        <dbReference type="EMBL" id="MEP1057582.1"/>
    </source>
</evidence>
<feature type="domain" description="ATP-grasp" evidence="7">
    <location>
        <begin position="107"/>
        <end position="297"/>
    </location>
</feature>
<dbReference type="Gene3D" id="3.40.50.20">
    <property type="match status" value="1"/>
</dbReference>
<dbReference type="SUPFAM" id="SSF56059">
    <property type="entry name" value="Glutathione synthetase ATP-binding domain-like"/>
    <property type="match status" value="1"/>
</dbReference>
<keyword evidence="1 5" id="KW-0436">Ligase</keyword>
<dbReference type="InterPro" id="IPR005875">
    <property type="entry name" value="PurK"/>
</dbReference>
<dbReference type="InterPro" id="IPR040686">
    <property type="entry name" value="PurK_C"/>
</dbReference>
<dbReference type="PANTHER" id="PTHR11609:SF5">
    <property type="entry name" value="PHOSPHORIBOSYLAMINOIMIDAZOLE CARBOXYLASE"/>
    <property type="match status" value="1"/>
</dbReference>
<dbReference type="InterPro" id="IPR054350">
    <property type="entry name" value="PurT/PurK_preATP-grasp"/>
</dbReference>
<evidence type="ECO:0000259" key="7">
    <source>
        <dbReference type="PROSITE" id="PS50975"/>
    </source>
</evidence>
<dbReference type="Pfam" id="PF22660">
    <property type="entry name" value="RS_preATP-grasp-like"/>
    <property type="match status" value="1"/>
</dbReference>
<dbReference type="InterPro" id="IPR003135">
    <property type="entry name" value="ATP-grasp_carboxylate-amine"/>
</dbReference>
<gene>
    <name evidence="5 6" type="primary">purK</name>
    <name evidence="8" type="ORF">NDI38_03970</name>
</gene>
<dbReference type="PROSITE" id="PS50975">
    <property type="entry name" value="ATP_GRASP"/>
    <property type="match status" value="1"/>
</dbReference>
<dbReference type="Gene3D" id="3.30.1490.20">
    <property type="entry name" value="ATP-grasp fold, A domain"/>
    <property type="match status" value="1"/>
</dbReference>
<dbReference type="InterPro" id="IPR016185">
    <property type="entry name" value="PreATP-grasp_dom_sf"/>
</dbReference>
<evidence type="ECO:0000256" key="6">
    <source>
        <dbReference type="RuleBase" id="RU361200"/>
    </source>
</evidence>
<dbReference type="NCBIfam" id="NF004679">
    <property type="entry name" value="PRK06019.1-5"/>
    <property type="match status" value="1"/>
</dbReference>
<dbReference type="Pfam" id="PF17769">
    <property type="entry name" value="PurK_C"/>
    <property type="match status" value="1"/>
</dbReference>
<dbReference type="Gene3D" id="3.30.470.20">
    <property type="entry name" value="ATP-grasp fold, B domain"/>
    <property type="match status" value="1"/>
</dbReference>
<keyword evidence="9" id="KW-1185">Reference proteome</keyword>
<feature type="binding site" evidence="5">
    <location>
        <begin position="267"/>
        <end position="268"/>
    </location>
    <ligand>
        <name>ATP</name>
        <dbReference type="ChEBI" id="CHEBI:30616"/>
    </ligand>
</feature>
<comment type="function">
    <text evidence="5">Catalyzes the ATP-dependent conversion of 5-aminoimidazole ribonucleotide (AIR) and HCO(3)(-) to N5-carboxyaminoimidazole ribonucleotide (N5-CAIR).</text>
</comment>
<evidence type="ECO:0000256" key="1">
    <source>
        <dbReference type="ARBA" id="ARBA00022598"/>
    </source>
</evidence>
<dbReference type="InterPro" id="IPR011761">
    <property type="entry name" value="ATP-grasp"/>
</dbReference>
<dbReference type="PANTHER" id="PTHR11609">
    <property type="entry name" value="PURINE BIOSYNTHESIS PROTEIN 6/7, PUR6/7"/>
    <property type="match status" value="1"/>
</dbReference>
<comment type="function">
    <text evidence="6">Catalyzes the ATP-dependent conversion of 5-aminoimidazole ribonucleotide (AIR) and HCO(3)- to N5-carboxyaminoimidazole ribonucleotide (N5-CAIR).</text>
</comment>
<comment type="similarity">
    <text evidence="5 6">Belongs to the PurK/PurT family.</text>
</comment>
<keyword evidence="2 5" id="KW-0547">Nucleotide-binding</keyword>
<proteinExistence type="inferred from homology"/>
<organism evidence="8 9">
    <name type="scientific">Stenomitos frigidus AS-A4</name>
    <dbReference type="NCBI Taxonomy" id="2933935"/>
    <lineage>
        <taxon>Bacteria</taxon>
        <taxon>Bacillati</taxon>
        <taxon>Cyanobacteriota</taxon>
        <taxon>Cyanophyceae</taxon>
        <taxon>Leptolyngbyales</taxon>
        <taxon>Leptolyngbyaceae</taxon>
        <taxon>Stenomitos</taxon>
    </lineage>
</organism>
<dbReference type="NCBIfam" id="TIGR01161">
    <property type="entry name" value="purK"/>
    <property type="match status" value="1"/>
</dbReference>
<dbReference type="Pfam" id="PF02222">
    <property type="entry name" value="ATP-grasp"/>
    <property type="match status" value="1"/>
</dbReference>
<dbReference type="HAMAP" id="MF_01928">
    <property type="entry name" value="PurK"/>
    <property type="match status" value="1"/>
</dbReference>
<dbReference type="GO" id="GO:0034028">
    <property type="term" value="F:5-(carboxyamino)imidazole ribonucleotide synthase activity"/>
    <property type="evidence" value="ECO:0007669"/>
    <property type="project" value="UniProtKB-EC"/>
</dbReference>
<protein>
    <recommendedName>
        <fullName evidence="5 6">N5-carboxyaminoimidazole ribonucleotide synthase</fullName>
        <shortName evidence="5 6">N5-CAIR synthase</shortName>
        <ecNumber evidence="5 6">6.3.4.18</ecNumber>
    </recommendedName>
    <alternativeName>
        <fullName evidence="5 6">5-(carboxyamino)imidazole ribonucleotide synthetase</fullName>
    </alternativeName>
</protein>
<feature type="binding site" evidence="5">
    <location>
        <position position="147"/>
    </location>
    <ligand>
        <name>ATP</name>
        <dbReference type="ChEBI" id="CHEBI:30616"/>
    </ligand>
</feature>